<gene>
    <name evidence="2" type="ORF">DIC66_14475</name>
</gene>
<keyword evidence="3" id="KW-1185">Reference proteome</keyword>
<dbReference type="Proteomes" id="UP000260665">
    <property type="component" value="Unassembled WGS sequence"/>
</dbReference>
<dbReference type="InterPro" id="IPR014922">
    <property type="entry name" value="YdhG-like"/>
</dbReference>
<organism evidence="2 3">
    <name type="scientific">Rhodoferax lacus</name>
    <dbReference type="NCBI Taxonomy" id="2184758"/>
    <lineage>
        <taxon>Bacteria</taxon>
        <taxon>Pseudomonadati</taxon>
        <taxon>Pseudomonadota</taxon>
        <taxon>Betaproteobacteria</taxon>
        <taxon>Burkholderiales</taxon>
        <taxon>Comamonadaceae</taxon>
        <taxon>Rhodoferax</taxon>
    </lineage>
</organism>
<name>A0A3E1RC35_9BURK</name>
<feature type="domain" description="YdhG-like" evidence="1">
    <location>
        <begin position="24"/>
        <end position="111"/>
    </location>
</feature>
<dbReference type="RefSeq" id="WP_117178423.1">
    <property type="nucleotide sequence ID" value="NZ_QFZK01000009.1"/>
</dbReference>
<dbReference type="Pfam" id="PF08818">
    <property type="entry name" value="DUF1801"/>
    <property type="match status" value="1"/>
</dbReference>
<accession>A0A3E1RC35</accession>
<dbReference type="SUPFAM" id="SSF159888">
    <property type="entry name" value="YdhG-like"/>
    <property type="match status" value="1"/>
</dbReference>
<dbReference type="EMBL" id="QFZK01000009">
    <property type="protein sequence ID" value="RFO96200.1"/>
    <property type="molecule type" value="Genomic_DNA"/>
</dbReference>
<sequence length="131" mass="14466">MKTGTAAVPATIDEYIEAFPPEVQSILRRVRQVVRAAAPEAQEVISYRMPALKQAGVLVYFAAFKSHIGLYPPVSGDPEIAKAIAPYAGEKGNLRFPFAQPIPYDLIARITALRLKQNLAKEQTKRTRTKS</sequence>
<evidence type="ECO:0000259" key="1">
    <source>
        <dbReference type="Pfam" id="PF08818"/>
    </source>
</evidence>
<evidence type="ECO:0000313" key="3">
    <source>
        <dbReference type="Proteomes" id="UP000260665"/>
    </source>
</evidence>
<reference evidence="2 3" key="1">
    <citation type="submission" date="2018-05" db="EMBL/GenBank/DDBJ databases">
        <title>Rhodoferax soyangensis sp.nov., isolated from an oligotrophic freshwater lake.</title>
        <authorList>
            <person name="Park M."/>
        </authorList>
    </citation>
    <scope>NUCLEOTIDE SEQUENCE [LARGE SCALE GENOMIC DNA]</scope>
    <source>
        <strain evidence="2 3">IMCC26218</strain>
    </source>
</reference>
<dbReference type="AlphaFoldDB" id="A0A3E1RC35"/>
<dbReference type="Gene3D" id="3.90.1150.200">
    <property type="match status" value="1"/>
</dbReference>
<evidence type="ECO:0000313" key="2">
    <source>
        <dbReference type="EMBL" id="RFO96200.1"/>
    </source>
</evidence>
<comment type="caution">
    <text evidence="2">The sequence shown here is derived from an EMBL/GenBank/DDBJ whole genome shotgun (WGS) entry which is preliminary data.</text>
</comment>
<proteinExistence type="predicted"/>
<protein>
    <recommendedName>
        <fullName evidence="1">YdhG-like domain-containing protein</fullName>
    </recommendedName>
</protein>
<dbReference type="OrthoDB" id="9811812at2"/>